<protein>
    <recommendedName>
        <fullName evidence="4">ABC-2 type transport system permease protein</fullName>
    </recommendedName>
</protein>
<proteinExistence type="predicted"/>
<keyword evidence="1" id="KW-1133">Transmembrane helix</keyword>
<keyword evidence="1" id="KW-0812">Transmembrane</keyword>
<feature type="transmembrane region" description="Helical" evidence="1">
    <location>
        <begin position="85"/>
        <end position="103"/>
    </location>
</feature>
<feature type="transmembrane region" description="Helical" evidence="1">
    <location>
        <begin position="425"/>
        <end position="448"/>
    </location>
</feature>
<dbReference type="Proteomes" id="UP000800981">
    <property type="component" value="Unassembled WGS sequence"/>
</dbReference>
<accession>A0ABX0GZA5</accession>
<organism evidence="2 3">
    <name type="scientific">Motilibacter deserti</name>
    <dbReference type="NCBI Taxonomy" id="2714956"/>
    <lineage>
        <taxon>Bacteria</taxon>
        <taxon>Bacillati</taxon>
        <taxon>Actinomycetota</taxon>
        <taxon>Actinomycetes</taxon>
        <taxon>Motilibacterales</taxon>
        <taxon>Motilibacteraceae</taxon>
        <taxon>Motilibacter</taxon>
    </lineage>
</organism>
<feature type="transmembrane region" description="Helical" evidence="1">
    <location>
        <begin position="383"/>
        <end position="404"/>
    </location>
</feature>
<sequence length="563" mass="58171">MSASSTEALPARDDPYWRELADEALAHLRRARAEHRRQRQRDLAFYAYVVALFAGFYLAPYTGGLLHLADEHGPALGIADRLTDAVPLAATGLALLTLVAAASDARWRGPVTLDAATGSWLLPAPAAWERLLRPRLRLSIVLYAAAGALGATAAGFLVQIAVHAGVDRRLASVAAAGALLGGLAGGVGGLVERYGDAVQRHARWVAAARGVALLLLVAAAVRAWHPEAVPSTVGTVALWSGPWGWAAQALAAAAGLGQPLLPLALLALTAAAGAAALLADARIATVPGWALRARGAAARGVAAALMSGDPRQARQVVRSAAGSRPASRLPVPRRPRRRRLVLPWRTTVGWLRDPARVVKCLLLLAGAHVAAVLTTTVTGAERAGLAAVALVAAYVAGAQLLEAARIEADDVRPSRTLPMRFPQLVLAHGAAPLALLLLAHAGVVAFVAATGRPVAPSLVLLAGVPALVAGGLVSACRGTLPTKMMIGSDTPTGNTAIVQILVWYARGPLVATVLLAPPILLAGAGDIRSVTDGGTLVIAYGLALGWLMGWWARWTAGRHYSRG</sequence>
<evidence type="ECO:0000256" key="1">
    <source>
        <dbReference type="SAM" id="Phobius"/>
    </source>
</evidence>
<reference evidence="2 3" key="1">
    <citation type="submission" date="2020-03" db="EMBL/GenBank/DDBJ databases">
        <title>Two novel Motilibacter sp.</title>
        <authorList>
            <person name="Liu S."/>
        </authorList>
    </citation>
    <scope>NUCLEOTIDE SEQUENCE [LARGE SCALE GENOMIC DNA]</scope>
    <source>
        <strain evidence="2 3">E257</strain>
    </source>
</reference>
<keyword evidence="1" id="KW-0472">Membrane</keyword>
<evidence type="ECO:0000313" key="2">
    <source>
        <dbReference type="EMBL" id="NHC15045.1"/>
    </source>
</evidence>
<name>A0ABX0GZA5_9ACTN</name>
<feature type="transmembrane region" description="Helical" evidence="1">
    <location>
        <begin position="45"/>
        <end position="65"/>
    </location>
</feature>
<comment type="caution">
    <text evidence="2">The sequence shown here is derived from an EMBL/GenBank/DDBJ whole genome shotgun (WGS) entry which is preliminary data.</text>
</comment>
<dbReference type="EMBL" id="JAANNP010000015">
    <property type="protein sequence ID" value="NHC15045.1"/>
    <property type="molecule type" value="Genomic_DNA"/>
</dbReference>
<evidence type="ECO:0008006" key="4">
    <source>
        <dbReference type="Google" id="ProtNLM"/>
    </source>
</evidence>
<feature type="transmembrane region" description="Helical" evidence="1">
    <location>
        <begin position="203"/>
        <end position="224"/>
    </location>
</feature>
<feature type="transmembrane region" description="Helical" evidence="1">
    <location>
        <begin position="454"/>
        <end position="475"/>
    </location>
</feature>
<gene>
    <name evidence="2" type="ORF">G9H71_14750</name>
</gene>
<feature type="transmembrane region" description="Helical" evidence="1">
    <location>
        <begin position="496"/>
        <end position="521"/>
    </location>
</feature>
<keyword evidence="3" id="KW-1185">Reference proteome</keyword>
<dbReference type="RefSeq" id="WP_166283149.1">
    <property type="nucleotide sequence ID" value="NZ_JAANNP010000015.1"/>
</dbReference>
<feature type="transmembrane region" description="Helical" evidence="1">
    <location>
        <begin position="533"/>
        <end position="552"/>
    </location>
</feature>
<feature type="transmembrane region" description="Helical" evidence="1">
    <location>
        <begin position="170"/>
        <end position="191"/>
    </location>
</feature>
<evidence type="ECO:0000313" key="3">
    <source>
        <dbReference type="Proteomes" id="UP000800981"/>
    </source>
</evidence>
<feature type="transmembrane region" description="Helical" evidence="1">
    <location>
        <begin position="140"/>
        <end position="164"/>
    </location>
</feature>
<feature type="transmembrane region" description="Helical" evidence="1">
    <location>
        <begin position="360"/>
        <end position="377"/>
    </location>
</feature>